<proteinExistence type="predicted"/>
<reference evidence="1 2" key="1">
    <citation type="submission" date="2017-10" db="EMBL/GenBank/DDBJ databases">
        <title>Analysis of the genome sequences of Rhizobium populations associated to common bean (phaseolus vulgaris).</title>
        <authorList>
            <person name="Bustos P."/>
            <person name="Santamaria R.I."/>
            <person name="Miranda-Sanchez F."/>
            <person name="Perez-Carrascal O."/>
            <person name="Juarez S."/>
            <person name="Lozano L."/>
            <person name="Martinez-Flores I."/>
            <person name="Vinuesa P."/>
            <person name="Martinez-Romero E."/>
            <person name="Cevallos M.A."/>
            <person name="Romero D."/>
            <person name="Davila G."/>
            <person name="Gonzalez V."/>
        </authorList>
    </citation>
    <scope>NUCLEOTIDE SEQUENCE [LARGE SCALE GENOMIC DNA]</scope>
    <source>
        <strain evidence="1 2">NXT3</strain>
        <plasmid evidence="2">Plasmid psfrenxt3b</plasmid>
    </source>
</reference>
<dbReference type="Proteomes" id="UP000239340">
    <property type="component" value="Plasmid pSfreNXT3b"/>
</dbReference>
<protein>
    <submittedName>
        <fullName evidence="1">Uncharacterized protein</fullName>
    </submittedName>
</protein>
<gene>
    <name evidence="1" type="ORF">NXT3_PB00346</name>
</gene>
<accession>A0A2L0HBX1</accession>
<keyword evidence="1" id="KW-0614">Plasmid</keyword>
<name>A0A2L0HBX1_RHIFR</name>
<dbReference type="EMBL" id="CP024309">
    <property type="protein sequence ID" value="AUX79001.1"/>
    <property type="molecule type" value="Genomic_DNA"/>
</dbReference>
<organism evidence="1 2">
    <name type="scientific">Rhizobium fredii</name>
    <name type="common">Sinorhizobium fredii</name>
    <dbReference type="NCBI Taxonomy" id="380"/>
    <lineage>
        <taxon>Bacteria</taxon>
        <taxon>Pseudomonadati</taxon>
        <taxon>Pseudomonadota</taxon>
        <taxon>Alphaproteobacteria</taxon>
        <taxon>Hyphomicrobiales</taxon>
        <taxon>Rhizobiaceae</taxon>
        <taxon>Sinorhizobium/Ensifer group</taxon>
        <taxon>Sinorhizobium</taxon>
    </lineage>
</organism>
<dbReference type="AlphaFoldDB" id="A0A2L0HBX1"/>
<evidence type="ECO:0000313" key="2">
    <source>
        <dbReference type="Proteomes" id="UP000239340"/>
    </source>
</evidence>
<evidence type="ECO:0000313" key="1">
    <source>
        <dbReference type="EMBL" id="AUX79001.1"/>
    </source>
</evidence>
<sequence length="78" mass="9018">MLSLRNIMIASPHEQSARLRSTRRHKGHVLVYISGRQFADGHCRFWAPCQWLDNEVQPIQSAADDRASLPDRFSECPR</sequence>
<geneLocation type="plasmid" evidence="2">
    <name>psfrenxt3b</name>
</geneLocation>